<proteinExistence type="predicted"/>
<gene>
    <name evidence="4" type="ORF">BU14_0101s0003</name>
</gene>
<dbReference type="GO" id="GO:0003682">
    <property type="term" value="F:chromatin binding"/>
    <property type="evidence" value="ECO:0007669"/>
    <property type="project" value="TreeGrafter"/>
</dbReference>
<sequence length="466" mass="49892">MTARASRSTESATWTLVGCVARTCPHRLLPMADVVRGAAETSDTHGFGVFAAEPTGTGDFVGENVGELVPRDEAHAIGQLYDAVGVSYLYTLTRDVVLDATRVGSRMRFFFCRSHFGHARRRFTRMIHEAPKRALRTFALAEVGGGGGQYGRPKLGGPGRAEQGLPECSCPRAEMALGKADENASTANQMMCRSTGAQCMQRLGCVNVGHAAATRSLTATVNAKKSAARLSSTAYIPPTNWATKPDRSATAKSKRRTRTRTLTRTKEMAAQRATRAASFAGMHRPRVKTNLHTAVRHHIGAQLIAPHPSVVVAATAGMVLELHKVVEEQAYPGGLARKTTILEVTGSIPTLPYSPFPNTATQDTTLADTSRGDRSCTRAGDGKTREEEVATTCSEHRWRSSVGVVPPASPSSRRLTVATARSTRRMNRPCVFTSARAASGSADGSSSLPSSTLPGPLVFENFEARQ</sequence>
<dbReference type="OrthoDB" id="308383at2759"/>
<dbReference type="Gene3D" id="2.170.270.10">
    <property type="entry name" value="SET domain"/>
    <property type="match status" value="1"/>
</dbReference>
<dbReference type="PANTHER" id="PTHR45747:SF4">
    <property type="entry name" value="HISTONE-LYSINE N-METHYLTRANSFERASE E(Z)"/>
    <property type="match status" value="1"/>
</dbReference>
<feature type="region of interest" description="Disordered" evidence="3">
    <location>
        <begin position="353"/>
        <end position="385"/>
    </location>
</feature>
<dbReference type="PANTHER" id="PTHR45747">
    <property type="entry name" value="HISTONE-LYSINE N-METHYLTRANSFERASE E(Z)"/>
    <property type="match status" value="1"/>
</dbReference>
<dbReference type="Proteomes" id="UP000218209">
    <property type="component" value="Unassembled WGS sequence"/>
</dbReference>
<keyword evidence="1" id="KW-0805">Transcription regulation</keyword>
<dbReference type="EMBL" id="KV918806">
    <property type="protein sequence ID" value="OSX78722.1"/>
    <property type="molecule type" value="Genomic_DNA"/>
</dbReference>
<dbReference type="GO" id="GO:0031507">
    <property type="term" value="P:heterochromatin formation"/>
    <property type="evidence" value="ECO:0007669"/>
    <property type="project" value="TreeGrafter"/>
</dbReference>
<evidence type="ECO:0000256" key="1">
    <source>
        <dbReference type="ARBA" id="ARBA00023015"/>
    </source>
</evidence>
<feature type="compositionally biased region" description="Basic and acidic residues" evidence="3">
    <location>
        <begin position="370"/>
        <end position="385"/>
    </location>
</feature>
<feature type="region of interest" description="Disordered" evidence="3">
    <location>
        <begin position="437"/>
        <end position="456"/>
    </location>
</feature>
<organism evidence="4 5">
    <name type="scientific">Porphyra umbilicalis</name>
    <name type="common">Purple laver</name>
    <name type="synonym">Red alga</name>
    <dbReference type="NCBI Taxonomy" id="2786"/>
    <lineage>
        <taxon>Eukaryota</taxon>
        <taxon>Rhodophyta</taxon>
        <taxon>Bangiophyceae</taxon>
        <taxon>Bangiales</taxon>
        <taxon>Bangiaceae</taxon>
        <taxon>Porphyra</taxon>
    </lineage>
</organism>
<accession>A0A1X6PCX7</accession>
<keyword evidence="2" id="KW-0804">Transcription</keyword>
<reference evidence="4 5" key="1">
    <citation type="submission" date="2017-03" db="EMBL/GenBank/DDBJ databases">
        <title>WGS assembly of Porphyra umbilicalis.</title>
        <authorList>
            <person name="Brawley S.H."/>
            <person name="Blouin N.A."/>
            <person name="Ficko-Blean E."/>
            <person name="Wheeler G.L."/>
            <person name="Lohr M."/>
            <person name="Goodson H.V."/>
            <person name="Jenkins J.W."/>
            <person name="Blaby-Haas C.E."/>
            <person name="Helliwell K.E."/>
            <person name="Chan C."/>
            <person name="Marriage T."/>
            <person name="Bhattacharya D."/>
            <person name="Klein A.S."/>
            <person name="Badis Y."/>
            <person name="Brodie J."/>
            <person name="Cao Y."/>
            <person name="Collen J."/>
            <person name="Dittami S.M."/>
            <person name="Gachon C.M."/>
            <person name="Green B.R."/>
            <person name="Karpowicz S."/>
            <person name="Kim J.W."/>
            <person name="Kudahl U."/>
            <person name="Lin S."/>
            <person name="Michel G."/>
            <person name="Mittag M."/>
            <person name="Olson B.J."/>
            <person name="Pangilinan J."/>
            <person name="Peng Y."/>
            <person name="Qiu H."/>
            <person name="Shu S."/>
            <person name="Singer J.T."/>
            <person name="Smith A.G."/>
            <person name="Sprecher B.N."/>
            <person name="Wagner V."/>
            <person name="Wang W."/>
            <person name="Wang Z.-Y."/>
            <person name="Yan J."/>
            <person name="Yarish C."/>
            <person name="Zoeuner-Riek S."/>
            <person name="Zhuang Y."/>
            <person name="Zou Y."/>
            <person name="Lindquist E.A."/>
            <person name="Grimwood J."/>
            <person name="Barry K."/>
            <person name="Rokhsar D.S."/>
            <person name="Schmutz J."/>
            <person name="Stiller J.W."/>
            <person name="Grossman A.R."/>
            <person name="Prochnik S.E."/>
        </authorList>
    </citation>
    <scope>NUCLEOTIDE SEQUENCE [LARGE SCALE GENOMIC DNA]</scope>
    <source>
        <strain evidence="4">4086291</strain>
    </source>
</reference>
<protein>
    <submittedName>
        <fullName evidence="4">Uncharacterized protein</fullName>
    </submittedName>
</protein>
<dbReference type="AlphaFoldDB" id="A0A1X6PCX7"/>
<name>A0A1X6PCX7_PORUM</name>
<evidence type="ECO:0000256" key="3">
    <source>
        <dbReference type="SAM" id="MobiDB-lite"/>
    </source>
</evidence>
<evidence type="ECO:0000313" key="4">
    <source>
        <dbReference type="EMBL" id="OSX78722.1"/>
    </source>
</evidence>
<evidence type="ECO:0000313" key="5">
    <source>
        <dbReference type="Proteomes" id="UP000218209"/>
    </source>
</evidence>
<dbReference type="InterPro" id="IPR046341">
    <property type="entry name" value="SET_dom_sf"/>
</dbReference>
<dbReference type="SUPFAM" id="SSF82199">
    <property type="entry name" value="SET domain"/>
    <property type="match status" value="1"/>
</dbReference>
<dbReference type="GO" id="GO:0005634">
    <property type="term" value="C:nucleus"/>
    <property type="evidence" value="ECO:0007669"/>
    <property type="project" value="TreeGrafter"/>
</dbReference>
<keyword evidence="5" id="KW-1185">Reference proteome</keyword>
<dbReference type="InterPro" id="IPR045318">
    <property type="entry name" value="EZH1/2-like"/>
</dbReference>
<dbReference type="GO" id="GO:0046976">
    <property type="term" value="F:histone H3K27 methyltransferase activity"/>
    <property type="evidence" value="ECO:0007669"/>
    <property type="project" value="TreeGrafter"/>
</dbReference>
<evidence type="ECO:0000256" key="2">
    <source>
        <dbReference type="ARBA" id="ARBA00023163"/>
    </source>
</evidence>
<feature type="compositionally biased region" description="Polar residues" evidence="3">
    <location>
        <begin position="356"/>
        <end position="368"/>
    </location>
</feature>